<evidence type="ECO:0000256" key="7">
    <source>
        <dbReference type="ARBA" id="ARBA00023157"/>
    </source>
</evidence>
<keyword evidence="6" id="KW-1133">Transmembrane helix</keyword>
<keyword evidence="2" id="KW-0813">Transport</keyword>
<sequence length="81" mass="9216">VVVVYAPWCQFCQAMEDDYATFADEMAKEGITVAKYRGDEDREFVTANFNTESFPTINLVKDGVATKYDSEARDVESLKKF</sequence>
<dbReference type="InterPro" id="IPR036249">
    <property type="entry name" value="Thioredoxin-like_sf"/>
</dbReference>
<gene>
    <name evidence="10" type="ORF">AURANDRAFT_7244</name>
</gene>
<dbReference type="KEGG" id="aaf:AURANDRAFT_7244"/>
<dbReference type="Proteomes" id="UP000002729">
    <property type="component" value="Unassembled WGS sequence"/>
</dbReference>
<dbReference type="PANTHER" id="PTHR46107:SF3">
    <property type="entry name" value="THIOREDOXIN DOMAIN-CONTAINING PROTEIN"/>
    <property type="match status" value="1"/>
</dbReference>
<evidence type="ECO:0000256" key="4">
    <source>
        <dbReference type="ARBA" id="ARBA00022824"/>
    </source>
</evidence>
<feature type="non-terminal residue" evidence="10">
    <location>
        <position position="1"/>
    </location>
</feature>
<evidence type="ECO:0000256" key="8">
    <source>
        <dbReference type="ARBA" id="ARBA00023284"/>
    </source>
</evidence>
<evidence type="ECO:0000256" key="2">
    <source>
        <dbReference type="ARBA" id="ARBA00022448"/>
    </source>
</evidence>
<comment type="subcellular location">
    <subcellularLocation>
        <location evidence="1">Endoplasmic reticulum membrane</location>
        <topology evidence="1">Single-pass membrane protein</topology>
    </subcellularLocation>
</comment>
<evidence type="ECO:0000256" key="5">
    <source>
        <dbReference type="ARBA" id="ARBA00022982"/>
    </source>
</evidence>
<evidence type="ECO:0000313" key="11">
    <source>
        <dbReference type="Proteomes" id="UP000002729"/>
    </source>
</evidence>
<feature type="non-terminal residue" evidence="10">
    <location>
        <position position="81"/>
    </location>
</feature>
<keyword evidence="11" id="KW-1185">Reference proteome</keyword>
<protein>
    <recommendedName>
        <fullName evidence="9">Thioredoxin domain-containing protein</fullName>
    </recommendedName>
</protein>
<dbReference type="SUPFAM" id="SSF52833">
    <property type="entry name" value="Thioredoxin-like"/>
    <property type="match status" value="1"/>
</dbReference>
<keyword evidence="7" id="KW-1015">Disulfide bond</keyword>
<dbReference type="InterPro" id="IPR013766">
    <property type="entry name" value="Thioredoxin_domain"/>
</dbReference>
<evidence type="ECO:0000256" key="3">
    <source>
        <dbReference type="ARBA" id="ARBA00022729"/>
    </source>
</evidence>
<evidence type="ECO:0000256" key="6">
    <source>
        <dbReference type="ARBA" id="ARBA00022989"/>
    </source>
</evidence>
<dbReference type="InterPro" id="IPR052454">
    <property type="entry name" value="TMX_domain-containing"/>
</dbReference>
<evidence type="ECO:0000256" key="1">
    <source>
        <dbReference type="ARBA" id="ARBA00004389"/>
    </source>
</evidence>
<dbReference type="GO" id="GO:0015036">
    <property type="term" value="F:disulfide oxidoreductase activity"/>
    <property type="evidence" value="ECO:0007669"/>
    <property type="project" value="TreeGrafter"/>
</dbReference>
<accession>F0Y6R5</accession>
<dbReference type="GeneID" id="20228706"/>
<keyword evidence="4" id="KW-0256">Endoplasmic reticulum</keyword>
<evidence type="ECO:0000313" key="10">
    <source>
        <dbReference type="EMBL" id="EGB09133.1"/>
    </source>
</evidence>
<dbReference type="RefSeq" id="XP_009035997.1">
    <property type="nucleotide sequence ID" value="XM_009037749.1"/>
</dbReference>
<dbReference type="GO" id="GO:0005789">
    <property type="term" value="C:endoplasmic reticulum membrane"/>
    <property type="evidence" value="ECO:0007669"/>
    <property type="project" value="UniProtKB-SubCell"/>
</dbReference>
<dbReference type="PROSITE" id="PS51352">
    <property type="entry name" value="THIOREDOXIN_2"/>
    <property type="match status" value="1"/>
</dbReference>
<dbReference type="Gene3D" id="3.40.30.10">
    <property type="entry name" value="Glutaredoxin"/>
    <property type="match status" value="1"/>
</dbReference>
<dbReference type="Pfam" id="PF00085">
    <property type="entry name" value="Thioredoxin"/>
    <property type="match status" value="1"/>
</dbReference>
<dbReference type="PANTHER" id="PTHR46107">
    <property type="entry name" value="DUMPY: SHORTER THAN WILD-TYPE"/>
    <property type="match status" value="1"/>
</dbReference>
<feature type="domain" description="Thioredoxin" evidence="9">
    <location>
        <begin position="1"/>
        <end position="81"/>
    </location>
</feature>
<keyword evidence="6" id="KW-0472">Membrane</keyword>
<evidence type="ECO:0000259" key="9">
    <source>
        <dbReference type="PROSITE" id="PS51352"/>
    </source>
</evidence>
<keyword evidence="5" id="KW-0249">Electron transport</keyword>
<dbReference type="OrthoDB" id="7869097at2759"/>
<proteinExistence type="predicted"/>
<dbReference type="EMBL" id="GL833126">
    <property type="protein sequence ID" value="EGB09133.1"/>
    <property type="molecule type" value="Genomic_DNA"/>
</dbReference>
<dbReference type="eggNOG" id="KOG0191">
    <property type="taxonomic scope" value="Eukaryota"/>
</dbReference>
<dbReference type="InParanoid" id="F0Y6R5"/>
<keyword evidence="8" id="KW-0676">Redox-active center</keyword>
<keyword evidence="6" id="KW-0812">Transmembrane</keyword>
<organism evidence="11">
    <name type="scientific">Aureococcus anophagefferens</name>
    <name type="common">Harmful bloom alga</name>
    <dbReference type="NCBI Taxonomy" id="44056"/>
    <lineage>
        <taxon>Eukaryota</taxon>
        <taxon>Sar</taxon>
        <taxon>Stramenopiles</taxon>
        <taxon>Ochrophyta</taxon>
        <taxon>Pelagophyceae</taxon>
        <taxon>Pelagomonadales</taxon>
        <taxon>Pelagomonadaceae</taxon>
        <taxon>Aureococcus</taxon>
    </lineage>
</organism>
<keyword evidence="3" id="KW-0732">Signal</keyword>
<name>F0Y6R5_AURAN</name>
<reference evidence="10 11" key="1">
    <citation type="journal article" date="2011" name="Proc. Natl. Acad. Sci. U.S.A.">
        <title>Niche of harmful alga Aureococcus anophagefferens revealed through ecogenomics.</title>
        <authorList>
            <person name="Gobler C.J."/>
            <person name="Berry D.L."/>
            <person name="Dyhrman S.T."/>
            <person name="Wilhelm S.W."/>
            <person name="Salamov A."/>
            <person name="Lobanov A.V."/>
            <person name="Zhang Y."/>
            <person name="Collier J.L."/>
            <person name="Wurch L.L."/>
            <person name="Kustka A.B."/>
            <person name="Dill B.D."/>
            <person name="Shah M."/>
            <person name="VerBerkmoes N.C."/>
            <person name="Kuo A."/>
            <person name="Terry A."/>
            <person name="Pangilinan J."/>
            <person name="Lindquist E.A."/>
            <person name="Lucas S."/>
            <person name="Paulsen I.T."/>
            <person name="Hattenrath-Lehmann T.K."/>
            <person name="Talmage S.C."/>
            <person name="Walker E.A."/>
            <person name="Koch F."/>
            <person name="Burson A.M."/>
            <person name="Marcoval M.A."/>
            <person name="Tang Y.Z."/>
            <person name="Lecleir G.R."/>
            <person name="Coyne K.J."/>
            <person name="Berg G.M."/>
            <person name="Bertrand E.M."/>
            <person name="Saito M.A."/>
            <person name="Gladyshev V.N."/>
            <person name="Grigoriev I.V."/>
        </authorList>
    </citation>
    <scope>NUCLEOTIDE SEQUENCE [LARGE SCALE GENOMIC DNA]</scope>
    <source>
        <strain evidence="11">CCMP 1984</strain>
    </source>
</reference>
<dbReference type="AlphaFoldDB" id="F0Y6R5"/>